<evidence type="ECO:0000259" key="9">
    <source>
        <dbReference type="PROSITE" id="PS50928"/>
    </source>
</evidence>
<dbReference type="PANTHER" id="PTHR32243">
    <property type="entry name" value="MALTOSE TRANSPORT SYSTEM PERMEASE-RELATED"/>
    <property type="match status" value="1"/>
</dbReference>
<accession>A0ABT0YMN5</accession>
<organism evidence="10 11">
    <name type="scientific">Caldimonas mangrovi</name>
    <dbReference type="NCBI Taxonomy" id="2944811"/>
    <lineage>
        <taxon>Bacteria</taxon>
        <taxon>Pseudomonadati</taxon>
        <taxon>Pseudomonadota</taxon>
        <taxon>Betaproteobacteria</taxon>
        <taxon>Burkholderiales</taxon>
        <taxon>Sphaerotilaceae</taxon>
        <taxon>Caldimonas</taxon>
    </lineage>
</organism>
<evidence type="ECO:0000256" key="8">
    <source>
        <dbReference type="SAM" id="MobiDB-lite"/>
    </source>
</evidence>
<keyword evidence="5 7" id="KW-1133">Transmembrane helix</keyword>
<keyword evidence="6 7" id="KW-0472">Membrane</keyword>
<dbReference type="InterPro" id="IPR035906">
    <property type="entry name" value="MetI-like_sf"/>
</dbReference>
<dbReference type="SUPFAM" id="SSF161098">
    <property type="entry name" value="MetI-like"/>
    <property type="match status" value="1"/>
</dbReference>
<feature type="transmembrane region" description="Helical" evidence="7">
    <location>
        <begin position="204"/>
        <end position="229"/>
    </location>
</feature>
<feature type="region of interest" description="Disordered" evidence="8">
    <location>
        <begin position="1"/>
        <end position="22"/>
    </location>
</feature>
<dbReference type="EMBL" id="JAMKFE010000005">
    <property type="protein sequence ID" value="MCM5679987.1"/>
    <property type="molecule type" value="Genomic_DNA"/>
</dbReference>
<feature type="transmembrane region" description="Helical" evidence="7">
    <location>
        <begin position="92"/>
        <end position="115"/>
    </location>
</feature>
<evidence type="ECO:0000256" key="4">
    <source>
        <dbReference type="ARBA" id="ARBA00022692"/>
    </source>
</evidence>
<reference evidence="10" key="1">
    <citation type="submission" date="2022-05" db="EMBL/GenBank/DDBJ databases">
        <title>Schlegelella sp. nov., isolated from mangrove soil.</title>
        <authorList>
            <person name="Liu Y."/>
            <person name="Ge X."/>
            <person name="Liu W."/>
        </authorList>
    </citation>
    <scope>NUCLEOTIDE SEQUENCE</scope>
    <source>
        <strain evidence="10">S2-27</strain>
    </source>
</reference>
<feature type="transmembrane region" description="Helical" evidence="7">
    <location>
        <begin position="262"/>
        <end position="285"/>
    </location>
</feature>
<keyword evidence="2 7" id="KW-0813">Transport</keyword>
<dbReference type="RefSeq" id="WP_251778193.1">
    <property type="nucleotide sequence ID" value="NZ_JAMKFE010000005.1"/>
</dbReference>
<dbReference type="InterPro" id="IPR050901">
    <property type="entry name" value="BP-dep_ABC_trans_perm"/>
</dbReference>
<proteinExistence type="inferred from homology"/>
<evidence type="ECO:0000313" key="10">
    <source>
        <dbReference type="EMBL" id="MCM5679987.1"/>
    </source>
</evidence>
<feature type="transmembrane region" description="Helical" evidence="7">
    <location>
        <begin position="33"/>
        <end position="54"/>
    </location>
</feature>
<dbReference type="InterPro" id="IPR000515">
    <property type="entry name" value="MetI-like"/>
</dbReference>
<protein>
    <submittedName>
        <fullName evidence="10">Carbohydrate ABC transporter permease</fullName>
    </submittedName>
</protein>
<evidence type="ECO:0000256" key="5">
    <source>
        <dbReference type="ARBA" id="ARBA00022989"/>
    </source>
</evidence>
<dbReference type="Pfam" id="PF00528">
    <property type="entry name" value="BPD_transp_1"/>
    <property type="match status" value="1"/>
</dbReference>
<evidence type="ECO:0000256" key="2">
    <source>
        <dbReference type="ARBA" id="ARBA00022448"/>
    </source>
</evidence>
<dbReference type="Gene3D" id="1.10.3720.10">
    <property type="entry name" value="MetI-like"/>
    <property type="match status" value="1"/>
</dbReference>
<keyword evidence="4 7" id="KW-0812">Transmembrane</keyword>
<keyword evidence="11" id="KW-1185">Reference proteome</keyword>
<feature type="domain" description="ABC transmembrane type-1" evidence="9">
    <location>
        <begin position="92"/>
        <end position="285"/>
    </location>
</feature>
<comment type="subcellular location">
    <subcellularLocation>
        <location evidence="1 7">Cell membrane</location>
        <topology evidence="1 7">Multi-pass membrane protein</topology>
    </subcellularLocation>
</comment>
<evidence type="ECO:0000256" key="3">
    <source>
        <dbReference type="ARBA" id="ARBA00022475"/>
    </source>
</evidence>
<evidence type="ECO:0000256" key="1">
    <source>
        <dbReference type="ARBA" id="ARBA00004651"/>
    </source>
</evidence>
<keyword evidence="3" id="KW-1003">Cell membrane</keyword>
<sequence>MSSHPIAATAATTHARRPRRTKPMSAAALMKRIGYLAAAAALVFFSVFPFLYAISSSLKGRTGLFSPEMIPDRPTLENYVAVFSEQPFAHNLLNSVIVAGGVVLISLGVSLMAAWALGRVQFRGRGVLLMTILSASMFPQVAVLSGMFELVRWAGLYDHLGSLLFADLLLTLPFTVWVLVTFMKQLPKELEEAATMDGVGVFTLIFKIFMPLLWPAMAATGLLAFIAAWNEFLFALTFTLSTEQRTVPVAIALISGPSGYELPWGTIMAASVIVTMPLVLLVLYFQRLIVSGLTAGAVKG</sequence>
<gene>
    <name evidence="10" type="ORF">M8A51_10625</name>
</gene>
<comment type="similarity">
    <text evidence="7">Belongs to the binding-protein-dependent transport system permease family.</text>
</comment>
<dbReference type="PANTHER" id="PTHR32243:SF18">
    <property type="entry name" value="INNER MEMBRANE ABC TRANSPORTER PERMEASE PROTEIN YCJP"/>
    <property type="match status" value="1"/>
</dbReference>
<dbReference type="Proteomes" id="UP001165541">
    <property type="component" value="Unassembled WGS sequence"/>
</dbReference>
<feature type="transmembrane region" description="Helical" evidence="7">
    <location>
        <begin position="160"/>
        <end position="183"/>
    </location>
</feature>
<dbReference type="CDD" id="cd06261">
    <property type="entry name" value="TM_PBP2"/>
    <property type="match status" value="1"/>
</dbReference>
<dbReference type="PROSITE" id="PS50928">
    <property type="entry name" value="ABC_TM1"/>
    <property type="match status" value="1"/>
</dbReference>
<evidence type="ECO:0000256" key="6">
    <source>
        <dbReference type="ARBA" id="ARBA00023136"/>
    </source>
</evidence>
<name>A0ABT0YMN5_9BURK</name>
<evidence type="ECO:0000313" key="11">
    <source>
        <dbReference type="Proteomes" id="UP001165541"/>
    </source>
</evidence>
<feature type="transmembrane region" description="Helical" evidence="7">
    <location>
        <begin position="127"/>
        <end position="148"/>
    </location>
</feature>
<comment type="caution">
    <text evidence="10">The sequence shown here is derived from an EMBL/GenBank/DDBJ whole genome shotgun (WGS) entry which is preliminary data.</text>
</comment>
<evidence type="ECO:0000256" key="7">
    <source>
        <dbReference type="RuleBase" id="RU363032"/>
    </source>
</evidence>